<gene>
    <name evidence="3" type="ORF">ACFFH7_23795</name>
</gene>
<protein>
    <recommendedName>
        <fullName evidence="5">DUF3068 domain-containing protein</fullName>
    </recommendedName>
</protein>
<feature type="region of interest" description="Disordered" evidence="1">
    <location>
        <begin position="91"/>
        <end position="130"/>
    </location>
</feature>
<feature type="compositionally biased region" description="Pro residues" evidence="1">
    <location>
        <begin position="1"/>
        <end position="21"/>
    </location>
</feature>
<dbReference type="RefSeq" id="WP_273936030.1">
    <property type="nucleotide sequence ID" value="NZ_CP097263.1"/>
</dbReference>
<dbReference type="EMBL" id="JBHLUD010000007">
    <property type="protein sequence ID" value="MFC0544551.1"/>
    <property type="molecule type" value="Genomic_DNA"/>
</dbReference>
<name>A0ABV6MW49_9PSEU</name>
<keyword evidence="4" id="KW-1185">Reference proteome</keyword>
<sequence length="484" mass="51858">MSTPPQPPQWHQPQPPYPGPQQPQWQQPYPPQPPYPGQPYGYPGQQQWQPGPPPPPKRGNAVRLVIVLCCALLVVGIVGFTLLRPVLFPAGSSQQQTAARDDGMTVKRPGPEADSGTYADPAPLAEQPGAQPISYQGTAVVQACNVLSLADLAKLGLRYDPNPEPNVANYQRVYLAGDGNGPLHTDSLGFASGSGFSLNRCEYTLEANDKSNSDKVVLAVSQKPYNPINGNVDRYERQADIGDITVYTQLRGDAAGDTVFAGKGITVDMDFSLSQAGYAGRLADITATVGRNLGTQMANPAGPSTVTYDKAAFPKDHIQACPLLAGDVFDSAYHKPLSPLVVEQPGTAVGQVTFGDQNDHNLYNFIEMECERGTGEADSLSRTALDLRVTSYLSDRPAQLNVNFERTQHAGVATDVPLGDESVIMNQPGSVATAGVLLIRRGRFVIELRAEDPDHGDRGLSLAEAKAVLVPAGQRIMKNLGDRK</sequence>
<organism evidence="3 4">
    <name type="scientific">Kutzneria chonburiensis</name>
    <dbReference type="NCBI Taxonomy" id="1483604"/>
    <lineage>
        <taxon>Bacteria</taxon>
        <taxon>Bacillati</taxon>
        <taxon>Actinomycetota</taxon>
        <taxon>Actinomycetes</taxon>
        <taxon>Pseudonocardiales</taxon>
        <taxon>Pseudonocardiaceae</taxon>
        <taxon>Kutzneria</taxon>
    </lineage>
</organism>
<reference evidence="3 4" key="1">
    <citation type="submission" date="2024-09" db="EMBL/GenBank/DDBJ databases">
        <authorList>
            <person name="Sun Q."/>
            <person name="Mori K."/>
        </authorList>
    </citation>
    <scope>NUCLEOTIDE SEQUENCE [LARGE SCALE GENOMIC DNA]</scope>
    <source>
        <strain evidence="3 4">TBRC 1432</strain>
    </source>
</reference>
<feature type="compositionally biased region" description="Basic and acidic residues" evidence="1">
    <location>
        <begin position="99"/>
        <end position="111"/>
    </location>
</feature>
<feature type="compositionally biased region" description="Pro residues" evidence="1">
    <location>
        <begin position="28"/>
        <end position="37"/>
    </location>
</feature>
<feature type="transmembrane region" description="Helical" evidence="2">
    <location>
        <begin position="61"/>
        <end position="83"/>
    </location>
</feature>
<evidence type="ECO:0000256" key="2">
    <source>
        <dbReference type="SAM" id="Phobius"/>
    </source>
</evidence>
<accession>A0ABV6MW49</accession>
<evidence type="ECO:0000313" key="3">
    <source>
        <dbReference type="EMBL" id="MFC0544551.1"/>
    </source>
</evidence>
<evidence type="ECO:0000256" key="1">
    <source>
        <dbReference type="SAM" id="MobiDB-lite"/>
    </source>
</evidence>
<feature type="region of interest" description="Disordered" evidence="1">
    <location>
        <begin position="1"/>
        <end position="57"/>
    </location>
</feature>
<evidence type="ECO:0008006" key="5">
    <source>
        <dbReference type="Google" id="ProtNLM"/>
    </source>
</evidence>
<dbReference type="Proteomes" id="UP001589810">
    <property type="component" value="Unassembled WGS sequence"/>
</dbReference>
<feature type="compositionally biased region" description="Low complexity" evidence="1">
    <location>
        <begin position="38"/>
        <end position="49"/>
    </location>
</feature>
<keyword evidence="2" id="KW-0812">Transmembrane</keyword>
<evidence type="ECO:0000313" key="4">
    <source>
        <dbReference type="Proteomes" id="UP001589810"/>
    </source>
</evidence>
<proteinExistence type="predicted"/>
<keyword evidence="2" id="KW-0472">Membrane</keyword>
<comment type="caution">
    <text evidence="3">The sequence shown here is derived from an EMBL/GenBank/DDBJ whole genome shotgun (WGS) entry which is preliminary data.</text>
</comment>
<keyword evidence="2" id="KW-1133">Transmembrane helix</keyword>